<protein>
    <submittedName>
        <fullName evidence="2">Uncharacterized protein</fullName>
    </submittedName>
</protein>
<evidence type="ECO:0000313" key="2">
    <source>
        <dbReference type="EMBL" id="KAF3963613.1"/>
    </source>
</evidence>
<dbReference type="EMBL" id="JRKL02001510">
    <property type="protein sequence ID" value="KAF3963613.1"/>
    <property type="molecule type" value="Genomic_DNA"/>
</dbReference>
<accession>A0A8J4VK05</accession>
<feature type="transmembrane region" description="Helical" evidence="1">
    <location>
        <begin position="43"/>
        <end position="66"/>
    </location>
</feature>
<comment type="caution">
    <text evidence="2">The sequence shown here is derived from an EMBL/GenBank/DDBJ whole genome shotgun (WGS) entry which is preliminary data.</text>
</comment>
<name>A0A8J4VK05_9ROSI</name>
<organism evidence="2 3">
    <name type="scientific">Castanea mollissima</name>
    <name type="common">Chinese chestnut</name>
    <dbReference type="NCBI Taxonomy" id="60419"/>
    <lineage>
        <taxon>Eukaryota</taxon>
        <taxon>Viridiplantae</taxon>
        <taxon>Streptophyta</taxon>
        <taxon>Embryophyta</taxon>
        <taxon>Tracheophyta</taxon>
        <taxon>Spermatophyta</taxon>
        <taxon>Magnoliopsida</taxon>
        <taxon>eudicotyledons</taxon>
        <taxon>Gunneridae</taxon>
        <taxon>Pentapetalae</taxon>
        <taxon>rosids</taxon>
        <taxon>fabids</taxon>
        <taxon>Fagales</taxon>
        <taxon>Fagaceae</taxon>
        <taxon>Castanea</taxon>
    </lineage>
</organism>
<evidence type="ECO:0000256" key="1">
    <source>
        <dbReference type="SAM" id="Phobius"/>
    </source>
</evidence>
<evidence type="ECO:0000313" key="3">
    <source>
        <dbReference type="Proteomes" id="UP000737018"/>
    </source>
</evidence>
<sequence>MPRNWKKRFLLLGESFPINQFVESTFQLKNGLVTNVFESGIRALLLVVSCVGHYFIIVGIIVVAAGETTSSL</sequence>
<gene>
    <name evidence="2" type="ORF">CMV_012008</name>
</gene>
<keyword evidence="1" id="KW-1133">Transmembrane helix</keyword>
<reference evidence="2" key="1">
    <citation type="submission" date="2020-03" db="EMBL/GenBank/DDBJ databases">
        <title>Castanea mollissima Vanexum genome sequencing.</title>
        <authorList>
            <person name="Staton M."/>
        </authorList>
    </citation>
    <scope>NUCLEOTIDE SEQUENCE</scope>
    <source>
        <tissue evidence="2">Leaf</tissue>
    </source>
</reference>
<keyword evidence="1" id="KW-0812">Transmembrane</keyword>
<keyword evidence="3" id="KW-1185">Reference proteome</keyword>
<dbReference type="AlphaFoldDB" id="A0A8J4VK05"/>
<proteinExistence type="predicted"/>
<dbReference type="Proteomes" id="UP000737018">
    <property type="component" value="Unassembled WGS sequence"/>
</dbReference>
<keyword evidence="1" id="KW-0472">Membrane</keyword>